<dbReference type="STRING" id="1110509.Mhar_0158"/>
<keyword evidence="2" id="KW-1185">Reference proteome</keyword>
<dbReference type="KEGG" id="mhi:Mhar_0158"/>
<dbReference type="HOGENOM" id="CLU_817879_0_0_2"/>
<dbReference type="OrthoDB" id="146811at2157"/>
<organism evidence="1 2">
    <name type="scientific">Methanothrix harundinacea (strain 6Ac)</name>
    <name type="common">Methanosaeta harundinacea</name>
    <dbReference type="NCBI Taxonomy" id="1110509"/>
    <lineage>
        <taxon>Archaea</taxon>
        <taxon>Methanobacteriati</taxon>
        <taxon>Methanobacteriota</taxon>
        <taxon>Stenosarchaea group</taxon>
        <taxon>Methanomicrobia</taxon>
        <taxon>Methanotrichales</taxon>
        <taxon>Methanotrichaceae</taxon>
        <taxon>Methanothrix</taxon>
    </lineage>
</organism>
<name>G7WKS0_METH6</name>
<protein>
    <submittedName>
        <fullName evidence="1">Uncharacterized protein</fullName>
    </submittedName>
</protein>
<gene>
    <name evidence="1" type="ordered locus">Mhar_0158</name>
</gene>
<dbReference type="EMBL" id="CP003117">
    <property type="protein sequence ID" value="AET63549.1"/>
    <property type="molecule type" value="Genomic_DNA"/>
</dbReference>
<dbReference type="Proteomes" id="UP000005877">
    <property type="component" value="Chromosome"/>
</dbReference>
<evidence type="ECO:0000313" key="2">
    <source>
        <dbReference type="Proteomes" id="UP000005877"/>
    </source>
</evidence>
<sequence>MKTISPSSSEIIAFLRQELEISENVSIKQEGMLNDNYPIRFDLIIEDDGKTYVVEIKRIVRLEALSRLGLLKLLLNADNISNYDIEFVMVGKRITPEAAEAAEKTGMRFIKLPADVNLEEARPKSSALSVKLTSPKSWQAISYLLKIKEASIRQLAIASGVSYGWTHATVKALASKGIASADRGLVEIADKNKLLNGIAWERPFEKLFAQEIRIAAESPMALAQEICLVCDEQQIPSAFSSYTAAEIYTGYSARHDSIYLYIERKNIDEVVGMFEVQNEGGTAVRIYAPDRDVFKDRRISTVEGVWLVSPAQALLDCAGLGYAGRDLTLRLVEIYDRL</sequence>
<reference evidence="1 2" key="1">
    <citation type="journal article" date="2012" name="PLoS ONE">
        <title>The genome characteristics and predicted function of methyl-group oxidation pathway in the obligate aceticlastic methanogens, Methanosaeta spp.</title>
        <authorList>
            <person name="Zhu J."/>
            <person name="Zheng H."/>
            <person name="Ai G."/>
            <person name="Zhang G."/>
            <person name="Liu D."/>
            <person name="Liu X."/>
            <person name="Dong X."/>
        </authorList>
    </citation>
    <scope>NUCLEOTIDE SEQUENCE [LARGE SCALE GENOMIC DNA]</scope>
    <source>
        <strain evidence="1 2">6Ac</strain>
    </source>
</reference>
<dbReference type="PATRIC" id="fig|1110509.7.peg.172"/>
<accession>G7WKS0</accession>
<proteinExistence type="predicted"/>
<evidence type="ECO:0000313" key="1">
    <source>
        <dbReference type="EMBL" id="AET63549.1"/>
    </source>
</evidence>
<dbReference type="AlphaFoldDB" id="G7WKS0"/>
<dbReference type="RefSeq" id="WP_014585737.1">
    <property type="nucleotide sequence ID" value="NC_017527.1"/>
</dbReference>
<dbReference type="GeneID" id="12509327"/>